<accession>A0A9D3YQJ2</accession>
<dbReference type="EMBL" id="JAIWYP010000015">
    <property type="protein sequence ID" value="KAH3703390.1"/>
    <property type="molecule type" value="Genomic_DNA"/>
</dbReference>
<reference evidence="1" key="1">
    <citation type="journal article" date="2019" name="bioRxiv">
        <title>The Genome of the Zebra Mussel, Dreissena polymorpha: A Resource for Invasive Species Research.</title>
        <authorList>
            <person name="McCartney M.A."/>
            <person name="Auch B."/>
            <person name="Kono T."/>
            <person name="Mallez S."/>
            <person name="Zhang Y."/>
            <person name="Obille A."/>
            <person name="Becker A."/>
            <person name="Abrahante J.E."/>
            <person name="Garbe J."/>
            <person name="Badalamenti J.P."/>
            <person name="Herman A."/>
            <person name="Mangelson H."/>
            <person name="Liachko I."/>
            <person name="Sullivan S."/>
            <person name="Sone E.D."/>
            <person name="Koren S."/>
            <person name="Silverstein K.A.T."/>
            <person name="Beckman K.B."/>
            <person name="Gohl D.M."/>
        </authorList>
    </citation>
    <scope>NUCLEOTIDE SEQUENCE</scope>
    <source>
        <strain evidence="1">Duluth1</strain>
        <tissue evidence="1">Whole animal</tissue>
    </source>
</reference>
<organism evidence="1 2">
    <name type="scientific">Dreissena polymorpha</name>
    <name type="common">Zebra mussel</name>
    <name type="synonym">Mytilus polymorpha</name>
    <dbReference type="NCBI Taxonomy" id="45954"/>
    <lineage>
        <taxon>Eukaryota</taxon>
        <taxon>Metazoa</taxon>
        <taxon>Spiralia</taxon>
        <taxon>Lophotrochozoa</taxon>
        <taxon>Mollusca</taxon>
        <taxon>Bivalvia</taxon>
        <taxon>Autobranchia</taxon>
        <taxon>Heteroconchia</taxon>
        <taxon>Euheterodonta</taxon>
        <taxon>Imparidentia</taxon>
        <taxon>Neoheterodontei</taxon>
        <taxon>Myida</taxon>
        <taxon>Dreissenoidea</taxon>
        <taxon>Dreissenidae</taxon>
        <taxon>Dreissena</taxon>
    </lineage>
</organism>
<name>A0A9D3YQJ2_DREPO</name>
<dbReference type="AlphaFoldDB" id="A0A9D3YQJ2"/>
<evidence type="ECO:0000313" key="2">
    <source>
        <dbReference type="Proteomes" id="UP000828390"/>
    </source>
</evidence>
<reference evidence="1" key="2">
    <citation type="submission" date="2020-11" db="EMBL/GenBank/DDBJ databases">
        <authorList>
            <person name="McCartney M.A."/>
            <person name="Auch B."/>
            <person name="Kono T."/>
            <person name="Mallez S."/>
            <person name="Becker A."/>
            <person name="Gohl D.M."/>
            <person name="Silverstein K.A.T."/>
            <person name="Koren S."/>
            <person name="Bechman K.B."/>
            <person name="Herman A."/>
            <person name="Abrahante J.E."/>
            <person name="Garbe J."/>
        </authorList>
    </citation>
    <scope>NUCLEOTIDE SEQUENCE</scope>
    <source>
        <strain evidence="1">Duluth1</strain>
        <tissue evidence="1">Whole animal</tissue>
    </source>
</reference>
<proteinExistence type="predicted"/>
<keyword evidence="2" id="KW-1185">Reference proteome</keyword>
<gene>
    <name evidence="1" type="ORF">DPMN_078426</name>
</gene>
<sequence>MNVLELYNFDDIILNQSKHCVDYFQEVINNANSNPLQLIAAGYHISNPIFELMKETPVTSCECMF</sequence>
<protein>
    <submittedName>
        <fullName evidence="1">Uncharacterized protein</fullName>
    </submittedName>
</protein>
<evidence type="ECO:0000313" key="1">
    <source>
        <dbReference type="EMBL" id="KAH3703390.1"/>
    </source>
</evidence>
<comment type="caution">
    <text evidence="1">The sequence shown here is derived from an EMBL/GenBank/DDBJ whole genome shotgun (WGS) entry which is preliminary data.</text>
</comment>
<dbReference type="Proteomes" id="UP000828390">
    <property type="component" value="Unassembled WGS sequence"/>
</dbReference>